<evidence type="ECO:0000313" key="1">
    <source>
        <dbReference type="EMBL" id="TFD97340.1"/>
    </source>
</evidence>
<sequence>MNSFKISLIVFVAFLTSCTTYQIPIESFETQLKDATFDNMKTVNTKYPTGITYQNLANQLDSIICVDKNGNTRKIQNKPSIEIRITDKKNKKTIFYFDTVYLSDSFVVGQQSRFISATKSIPLKDIIKIEIQDCHKKFSYK</sequence>
<dbReference type="Proteomes" id="UP000297861">
    <property type="component" value="Unassembled WGS sequence"/>
</dbReference>
<evidence type="ECO:0000313" key="2">
    <source>
        <dbReference type="Proteomes" id="UP000297861"/>
    </source>
</evidence>
<evidence type="ECO:0008006" key="3">
    <source>
        <dbReference type="Google" id="ProtNLM"/>
    </source>
</evidence>
<reference evidence="1 2" key="1">
    <citation type="submission" date="2019-03" db="EMBL/GenBank/DDBJ databases">
        <title>San Antonio Military Medical Center submission to MRSN (WRAIR), pending publication.</title>
        <authorList>
            <person name="Blyth D.M."/>
            <person name="Mccarthy S.L."/>
            <person name="Schall S.E."/>
            <person name="Stam J.A."/>
            <person name="Ong A.C."/>
            <person name="Mcgann P.T."/>
        </authorList>
    </citation>
    <scope>NUCLEOTIDE SEQUENCE [LARGE SCALE GENOMIC DNA]</scope>
    <source>
        <strain evidence="1 2">MRSN571793</strain>
    </source>
</reference>
<dbReference type="OrthoDB" id="669098at2"/>
<dbReference type="RefSeq" id="WP_134435890.1">
    <property type="nucleotide sequence ID" value="NZ_SOML01000003.1"/>
</dbReference>
<organism evidence="1 2">
    <name type="scientific">Dysgonomonas capnocytophagoides</name>
    <dbReference type="NCBI Taxonomy" id="45254"/>
    <lineage>
        <taxon>Bacteria</taxon>
        <taxon>Pseudomonadati</taxon>
        <taxon>Bacteroidota</taxon>
        <taxon>Bacteroidia</taxon>
        <taxon>Bacteroidales</taxon>
        <taxon>Dysgonomonadaceae</taxon>
        <taxon>Dysgonomonas</taxon>
    </lineage>
</organism>
<accession>A0A4Y8L8E6</accession>
<gene>
    <name evidence="1" type="ORF">E2605_06640</name>
</gene>
<dbReference type="AlphaFoldDB" id="A0A4Y8L8E6"/>
<proteinExistence type="predicted"/>
<comment type="caution">
    <text evidence="1">The sequence shown here is derived from an EMBL/GenBank/DDBJ whole genome shotgun (WGS) entry which is preliminary data.</text>
</comment>
<dbReference type="EMBL" id="SOML01000003">
    <property type="protein sequence ID" value="TFD97340.1"/>
    <property type="molecule type" value="Genomic_DNA"/>
</dbReference>
<protein>
    <recommendedName>
        <fullName evidence="3">Lipoprotein</fullName>
    </recommendedName>
</protein>
<name>A0A4Y8L8E6_9BACT</name>
<keyword evidence="2" id="KW-1185">Reference proteome</keyword>
<dbReference type="PROSITE" id="PS51257">
    <property type="entry name" value="PROKAR_LIPOPROTEIN"/>
    <property type="match status" value="1"/>
</dbReference>